<dbReference type="Proteomes" id="UP001218638">
    <property type="component" value="Chromosome"/>
</dbReference>
<feature type="domain" description="Tryptophan synthase beta chain-like PALP" evidence="3">
    <location>
        <begin position="20"/>
        <end position="305"/>
    </location>
</feature>
<reference evidence="4" key="1">
    <citation type="submission" date="2023-03" db="EMBL/GenBank/DDBJ databases">
        <title>Lomoglobus Profundus gen. nov., sp. nov., a novel member of the phylum Verrucomicrobia, isolated from deep-marine sediment of South China Sea.</title>
        <authorList>
            <person name="Ahmad T."/>
            <person name="Ishaq S.E."/>
            <person name="Wang F."/>
        </authorList>
    </citation>
    <scope>NUCLEOTIDE SEQUENCE</scope>
    <source>
        <strain evidence="4">LMO-M01</strain>
    </source>
</reference>
<dbReference type="KEGG" id="slom:PXH66_18445"/>
<keyword evidence="2" id="KW-0663">Pyridoxal phosphate</keyword>
<dbReference type="InterPro" id="IPR001216">
    <property type="entry name" value="P-phosphate_BS"/>
</dbReference>
<dbReference type="SUPFAM" id="SSF53686">
    <property type="entry name" value="Tryptophan synthase beta subunit-like PLP-dependent enzymes"/>
    <property type="match status" value="1"/>
</dbReference>
<comment type="cofactor">
    <cofactor evidence="1">
        <name>pyridoxal 5'-phosphate</name>
        <dbReference type="ChEBI" id="CHEBI:597326"/>
    </cofactor>
</comment>
<evidence type="ECO:0000259" key="3">
    <source>
        <dbReference type="Pfam" id="PF00291"/>
    </source>
</evidence>
<keyword evidence="5" id="KW-1185">Reference proteome</keyword>
<dbReference type="GO" id="GO:0016765">
    <property type="term" value="F:transferase activity, transferring alkyl or aryl (other than methyl) groups"/>
    <property type="evidence" value="ECO:0007669"/>
    <property type="project" value="UniProtKB-ARBA"/>
</dbReference>
<dbReference type="InterPro" id="IPR001926">
    <property type="entry name" value="TrpB-like_PALP"/>
</dbReference>
<organism evidence="4 5">
    <name type="scientific">Synoicihabitans lomoniglobus</name>
    <dbReference type="NCBI Taxonomy" id="2909285"/>
    <lineage>
        <taxon>Bacteria</taxon>
        <taxon>Pseudomonadati</taxon>
        <taxon>Verrucomicrobiota</taxon>
        <taxon>Opitutia</taxon>
        <taxon>Opitutales</taxon>
        <taxon>Opitutaceae</taxon>
        <taxon>Synoicihabitans</taxon>
    </lineage>
</organism>
<evidence type="ECO:0000313" key="4">
    <source>
        <dbReference type="EMBL" id="WED64322.1"/>
    </source>
</evidence>
<dbReference type="InterPro" id="IPR036052">
    <property type="entry name" value="TrpB-like_PALP_sf"/>
</dbReference>
<proteinExistence type="predicted"/>
<dbReference type="PANTHER" id="PTHR10314">
    <property type="entry name" value="CYSTATHIONINE BETA-SYNTHASE"/>
    <property type="match status" value="1"/>
</dbReference>
<evidence type="ECO:0000256" key="2">
    <source>
        <dbReference type="ARBA" id="ARBA00022898"/>
    </source>
</evidence>
<accession>A0AAF0CHH5</accession>
<dbReference type="EMBL" id="CP119075">
    <property type="protein sequence ID" value="WED64322.1"/>
    <property type="molecule type" value="Genomic_DNA"/>
</dbReference>
<dbReference type="RefSeq" id="WP_330931013.1">
    <property type="nucleotide sequence ID" value="NZ_CP119075.1"/>
</dbReference>
<dbReference type="PROSITE" id="PS00901">
    <property type="entry name" value="CYS_SYNTHASE"/>
    <property type="match status" value="1"/>
</dbReference>
<dbReference type="CDD" id="cd01561">
    <property type="entry name" value="CBS_like"/>
    <property type="match status" value="1"/>
</dbReference>
<dbReference type="InterPro" id="IPR050214">
    <property type="entry name" value="Cys_Synth/Cystath_Beta-Synth"/>
</dbReference>
<sequence>MYFTSEFGPDASSSSSSAAILQAVGNTPLLKLTLDETGTTIYAKAEFLNPSGSIKDRLALSVARDLRRLNRLDNTTTIVEVSSGNTGIALAMLGAIHGCGVHILMSDTANPERQQLIRHYGARLTLFPANRGYLTGLELADDLAARDANVFLPRQFENPLNAHDHARHTGPEILRQIPGGRVDAFVSGYGTGGTLAGCGQALRAANAALLLVGMEPDGGPGIGGEMPCCELIEGIAGGFLPPLLQAAAIDSTVKVSADDAYAMTRRLAREFGLPVGPSSGANVCAALRIARQLGPDHQVATILCDRAERYFSTGLFAAKFS</sequence>
<dbReference type="AlphaFoldDB" id="A0AAF0CHH5"/>
<dbReference type="Gene3D" id="3.40.50.1100">
    <property type="match status" value="2"/>
</dbReference>
<protein>
    <submittedName>
        <fullName evidence="4">PLP-dependent cysteine synthase family protein</fullName>
    </submittedName>
</protein>
<evidence type="ECO:0000256" key="1">
    <source>
        <dbReference type="ARBA" id="ARBA00001933"/>
    </source>
</evidence>
<gene>
    <name evidence="4" type="ORF">PXH66_18445</name>
</gene>
<dbReference type="Pfam" id="PF00291">
    <property type="entry name" value="PALP"/>
    <property type="match status" value="1"/>
</dbReference>
<evidence type="ECO:0000313" key="5">
    <source>
        <dbReference type="Proteomes" id="UP001218638"/>
    </source>
</evidence>
<dbReference type="GO" id="GO:0006535">
    <property type="term" value="P:cysteine biosynthetic process from serine"/>
    <property type="evidence" value="ECO:0007669"/>
    <property type="project" value="InterPro"/>
</dbReference>
<name>A0AAF0CHH5_9BACT</name>